<dbReference type="Gene3D" id="2.60.120.330">
    <property type="entry name" value="B-lactam Antibiotic, Isopenicillin N Synthase, Chain"/>
    <property type="match status" value="1"/>
</dbReference>
<name>A0A7H8RBT8_TALRU</name>
<evidence type="ECO:0000256" key="4">
    <source>
        <dbReference type="ARBA" id="ARBA00023004"/>
    </source>
</evidence>
<accession>A0A7H8RBT8</accession>
<keyword evidence="2 5" id="KW-0479">Metal-binding</keyword>
<feature type="domain" description="Fe2OG dioxygenase" evidence="7">
    <location>
        <begin position="183"/>
        <end position="332"/>
    </location>
</feature>
<organism evidence="8 9">
    <name type="scientific">Talaromyces rugulosus</name>
    <name type="common">Penicillium rugulosum</name>
    <dbReference type="NCBI Taxonomy" id="121627"/>
    <lineage>
        <taxon>Eukaryota</taxon>
        <taxon>Fungi</taxon>
        <taxon>Dikarya</taxon>
        <taxon>Ascomycota</taxon>
        <taxon>Pezizomycotina</taxon>
        <taxon>Eurotiomycetes</taxon>
        <taxon>Eurotiomycetidae</taxon>
        <taxon>Eurotiales</taxon>
        <taxon>Trichocomaceae</taxon>
        <taxon>Talaromyces</taxon>
        <taxon>Talaromyces sect. Islandici</taxon>
    </lineage>
</organism>
<dbReference type="GO" id="GO:0016491">
    <property type="term" value="F:oxidoreductase activity"/>
    <property type="evidence" value="ECO:0007669"/>
    <property type="project" value="UniProtKB-KW"/>
</dbReference>
<feature type="region of interest" description="Disordered" evidence="6">
    <location>
        <begin position="196"/>
        <end position="231"/>
    </location>
</feature>
<keyword evidence="3 5" id="KW-0560">Oxidoreductase</keyword>
<evidence type="ECO:0000256" key="5">
    <source>
        <dbReference type="RuleBase" id="RU003682"/>
    </source>
</evidence>
<dbReference type="RefSeq" id="XP_035349960.1">
    <property type="nucleotide sequence ID" value="XM_035494067.1"/>
</dbReference>
<reference evidence="9" key="1">
    <citation type="submission" date="2020-06" db="EMBL/GenBank/DDBJ databases">
        <title>A chromosome-scale genome assembly of Talaromyces rugulosus W13939.</title>
        <authorList>
            <person name="Wang B."/>
            <person name="Guo L."/>
            <person name="Ye K."/>
            <person name="Wang L."/>
        </authorList>
    </citation>
    <scope>NUCLEOTIDE SEQUENCE [LARGE SCALE GENOMIC DNA]</scope>
    <source>
        <strain evidence="9">W13939</strain>
    </source>
</reference>
<dbReference type="KEGG" id="trg:TRUGW13939_10957"/>
<evidence type="ECO:0000256" key="3">
    <source>
        <dbReference type="ARBA" id="ARBA00023002"/>
    </source>
</evidence>
<proteinExistence type="inferred from homology"/>
<sequence length="366" mass="40256">MSTTFSSLPIVDLAPLQAAQGPSDSELKDLSTQLHNVFATTGFAYLVNTPLTFRHADVFGLALEFFNLPQEEKMSLAKQSFRKGNTNTYRGYFPTQPEQASDNLKEGFEIGSTTSVETRSNPTRDSRFDLSEPNVWPAKDSYPSRQRLENFYSELQILSSRLLSLLAMSLGKPADFFDPYLTDSLSTLRLLHYPPGETAATTTPSSSNDTYSRDNTTTPPPEPSDPVKLSCTPHTDSGILTLLHQDSTGGLEVQDSSGKWVPAPYIPESIVVNIGDLMAKVSGGRFVATMHRVRAPPASAISVDKQPDAKMKDADGSRAKFGRFSVPFFFEPGENCVVRAVDDDTGSGIVYGEHMRAKMKTWVEYN</sequence>
<dbReference type="InterPro" id="IPR026992">
    <property type="entry name" value="DIOX_N"/>
</dbReference>
<dbReference type="InterPro" id="IPR044861">
    <property type="entry name" value="IPNS-like_FE2OG_OXY"/>
</dbReference>
<dbReference type="GO" id="GO:0044283">
    <property type="term" value="P:small molecule biosynthetic process"/>
    <property type="evidence" value="ECO:0007669"/>
    <property type="project" value="UniProtKB-ARBA"/>
</dbReference>
<keyword evidence="4 5" id="KW-0408">Iron</keyword>
<evidence type="ECO:0000256" key="6">
    <source>
        <dbReference type="SAM" id="MobiDB-lite"/>
    </source>
</evidence>
<dbReference type="PROSITE" id="PS51471">
    <property type="entry name" value="FE2OG_OXY"/>
    <property type="match status" value="1"/>
</dbReference>
<dbReference type="InterPro" id="IPR027443">
    <property type="entry name" value="IPNS-like_sf"/>
</dbReference>
<dbReference type="PANTHER" id="PTHR10209:SF881">
    <property type="entry name" value="FI07970P-RELATED"/>
    <property type="match status" value="1"/>
</dbReference>
<evidence type="ECO:0000259" key="7">
    <source>
        <dbReference type="PROSITE" id="PS51471"/>
    </source>
</evidence>
<dbReference type="InterPro" id="IPR005123">
    <property type="entry name" value="Oxoglu/Fe-dep_dioxygenase_dom"/>
</dbReference>
<dbReference type="Proteomes" id="UP000509510">
    <property type="component" value="Chromosome VI"/>
</dbReference>
<dbReference type="AlphaFoldDB" id="A0A7H8RBT8"/>
<gene>
    <name evidence="8" type="ORF">TRUGW13939_10957</name>
</gene>
<evidence type="ECO:0000313" key="8">
    <source>
        <dbReference type="EMBL" id="QKX63786.1"/>
    </source>
</evidence>
<protein>
    <recommendedName>
        <fullName evidence="7">Fe2OG dioxygenase domain-containing protein</fullName>
    </recommendedName>
</protein>
<dbReference type="GeneID" id="55998436"/>
<dbReference type="SUPFAM" id="SSF51197">
    <property type="entry name" value="Clavaminate synthase-like"/>
    <property type="match status" value="1"/>
</dbReference>
<evidence type="ECO:0000313" key="9">
    <source>
        <dbReference type="Proteomes" id="UP000509510"/>
    </source>
</evidence>
<dbReference type="PANTHER" id="PTHR10209">
    <property type="entry name" value="OXIDOREDUCTASE, 2OG-FE II OXYGENASE FAMILY PROTEIN"/>
    <property type="match status" value="1"/>
</dbReference>
<dbReference type="PRINTS" id="PR00682">
    <property type="entry name" value="IPNSYNTHASE"/>
</dbReference>
<comment type="similarity">
    <text evidence="1 5">Belongs to the iron/ascorbate-dependent oxidoreductase family.</text>
</comment>
<dbReference type="Pfam" id="PF14226">
    <property type="entry name" value="DIOX_N"/>
    <property type="match status" value="1"/>
</dbReference>
<evidence type="ECO:0000256" key="1">
    <source>
        <dbReference type="ARBA" id="ARBA00008056"/>
    </source>
</evidence>
<keyword evidence="9" id="KW-1185">Reference proteome</keyword>
<feature type="compositionally biased region" description="Polar residues" evidence="6">
    <location>
        <begin position="199"/>
        <end position="217"/>
    </location>
</feature>
<dbReference type="GO" id="GO:0046872">
    <property type="term" value="F:metal ion binding"/>
    <property type="evidence" value="ECO:0007669"/>
    <property type="project" value="UniProtKB-KW"/>
</dbReference>
<dbReference type="OrthoDB" id="288590at2759"/>
<evidence type="ECO:0000256" key="2">
    <source>
        <dbReference type="ARBA" id="ARBA00022723"/>
    </source>
</evidence>
<dbReference type="EMBL" id="CP055903">
    <property type="protein sequence ID" value="QKX63786.1"/>
    <property type="molecule type" value="Genomic_DNA"/>
</dbReference>
<dbReference type="Pfam" id="PF03171">
    <property type="entry name" value="2OG-FeII_Oxy"/>
    <property type="match status" value="1"/>
</dbReference>